<gene>
    <name evidence="1" type="ORF">L249_1304</name>
</gene>
<reference evidence="1 2" key="1">
    <citation type="journal article" date="2015" name="BMC Genomics">
        <title>Insights from the genome of Ophiocordyceps polyrhachis-furcata to pathogenicity and host specificity in insect fungi.</title>
        <authorList>
            <person name="Wichadakul D."/>
            <person name="Kobmoo N."/>
            <person name="Ingsriswang S."/>
            <person name="Tangphatsornruang S."/>
            <person name="Chantasingh D."/>
            <person name="Luangsa-ard J.J."/>
            <person name="Eurwilaichitr L."/>
        </authorList>
    </citation>
    <scope>NUCLEOTIDE SEQUENCE [LARGE SCALE GENOMIC DNA]</scope>
    <source>
        <strain evidence="1 2">BCC 54312</strain>
    </source>
</reference>
<proteinExistence type="predicted"/>
<sequence length="190" mass="21058">MSFNNFMGTKLKGSSTHILQDVAAPEADDAQYEEWIAKDELAVGVILQTLSEEAICLFNADDAWRVATSQPDDAKPRSTKGRSDEANALLPADKKAIGIVLQSLSSEAIAGITRLGWHYKKTANMIVGLERERFYTCSFQNSRIRQSTPCYLNTALNASEQQPCSIGSEPSQYSRMGEGTHKVRRAKCWH</sequence>
<evidence type="ECO:0000313" key="1">
    <source>
        <dbReference type="EMBL" id="RCI12289.1"/>
    </source>
</evidence>
<accession>A0A367LCY6</accession>
<keyword evidence="2" id="KW-1185">Reference proteome</keyword>
<dbReference type="Proteomes" id="UP000253664">
    <property type="component" value="Unassembled WGS sequence"/>
</dbReference>
<protein>
    <submittedName>
        <fullName evidence="1">Uncharacterized protein</fullName>
    </submittedName>
</protein>
<dbReference type="EMBL" id="LKCN02000007">
    <property type="protein sequence ID" value="RCI12289.1"/>
    <property type="molecule type" value="Genomic_DNA"/>
</dbReference>
<name>A0A367LCY6_9HYPO</name>
<dbReference type="AlphaFoldDB" id="A0A367LCY6"/>
<comment type="caution">
    <text evidence="1">The sequence shown here is derived from an EMBL/GenBank/DDBJ whole genome shotgun (WGS) entry which is preliminary data.</text>
</comment>
<evidence type="ECO:0000313" key="2">
    <source>
        <dbReference type="Proteomes" id="UP000253664"/>
    </source>
</evidence>
<organism evidence="1 2">
    <name type="scientific">Ophiocordyceps polyrhachis-furcata BCC 54312</name>
    <dbReference type="NCBI Taxonomy" id="1330021"/>
    <lineage>
        <taxon>Eukaryota</taxon>
        <taxon>Fungi</taxon>
        <taxon>Dikarya</taxon>
        <taxon>Ascomycota</taxon>
        <taxon>Pezizomycotina</taxon>
        <taxon>Sordariomycetes</taxon>
        <taxon>Hypocreomycetidae</taxon>
        <taxon>Hypocreales</taxon>
        <taxon>Ophiocordycipitaceae</taxon>
        <taxon>Ophiocordyceps</taxon>
    </lineage>
</organism>